<dbReference type="EMBL" id="JAYWVC010000013">
    <property type="protein sequence ID" value="MED7821652.1"/>
    <property type="molecule type" value="Genomic_DNA"/>
</dbReference>
<evidence type="ECO:0000313" key="2">
    <source>
        <dbReference type="EMBL" id="MED7821652.1"/>
    </source>
</evidence>
<evidence type="ECO:0000313" key="3">
    <source>
        <dbReference type="Proteomes" id="UP001333996"/>
    </source>
</evidence>
<accession>A0ABU7FBU7</accession>
<dbReference type="InterPro" id="IPR003018">
    <property type="entry name" value="GAF"/>
</dbReference>
<dbReference type="Pfam" id="PF01590">
    <property type="entry name" value="GAF"/>
    <property type="match status" value="1"/>
</dbReference>
<name>A0ABU7FBU7_9ACTN</name>
<feature type="domain" description="GAF" evidence="1">
    <location>
        <begin position="45"/>
        <end position="180"/>
    </location>
</feature>
<dbReference type="PANTHER" id="PTHR43102:SF2">
    <property type="entry name" value="GAF DOMAIN-CONTAINING PROTEIN"/>
    <property type="match status" value="1"/>
</dbReference>
<organism evidence="2 3">
    <name type="scientific">Streptomyces chiangmaiensis</name>
    <dbReference type="NCBI Taxonomy" id="766497"/>
    <lineage>
        <taxon>Bacteria</taxon>
        <taxon>Bacillati</taxon>
        <taxon>Actinomycetota</taxon>
        <taxon>Actinomycetes</taxon>
        <taxon>Kitasatosporales</taxon>
        <taxon>Streptomycetaceae</taxon>
        <taxon>Streptomyces</taxon>
    </lineage>
</organism>
<keyword evidence="3" id="KW-1185">Reference proteome</keyword>
<reference evidence="2" key="1">
    <citation type="submission" date="2024-01" db="EMBL/GenBank/DDBJ databases">
        <title>First draft genome sequence data of TA4-1, the type strain of Gram-positive actinobacterium Streptomyces chiangmaiensis.</title>
        <authorList>
            <person name="Yasawong M."/>
            <person name="Nantapong N."/>
        </authorList>
    </citation>
    <scope>NUCLEOTIDE SEQUENCE</scope>
    <source>
        <strain evidence="2">TA4-1</strain>
    </source>
</reference>
<evidence type="ECO:0000259" key="1">
    <source>
        <dbReference type="Pfam" id="PF01590"/>
    </source>
</evidence>
<sequence length="195" mass="21421">MTAPIPHPQYDPTSQMLVTPEDLDAPARIERLRAIGVGNAPVAEFDAVARDLARTLGTPYAMVNFIGPEQQYFAGLFTPADGQGVELGPQQKDNDRVMARDHGWCPHVVVRRKALVLEDVFAYRKFAGNPVIDELGIRAYIGAPLIDWNTGMALGTVCAIAPEPTPWGRDGLETIKGFAQGMVDRLREIEERGRL</sequence>
<proteinExistence type="predicted"/>
<dbReference type="PANTHER" id="PTHR43102">
    <property type="entry name" value="SLR1143 PROTEIN"/>
    <property type="match status" value="1"/>
</dbReference>
<protein>
    <submittedName>
        <fullName evidence="2">GAF domain-containing protein</fullName>
    </submittedName>
</protein>
<dbReference type="Proteomes" id="UP001333996">
    <property type="component" value="Unassembled WGS sequence"/>
</dbReference>
<gene>
    <name evidence="2" type="ORF">VXC91_06560</name>
</gene>
<dbReference type="InterPro" id="IPR029016">
    <property type="entry name" value="GAF-like_dom_sf"/>
</dbReference>
<dbReference type="Gene3D" id="3.30.450.40">
    <property type="match status" value="1"/>
</dbReference>
<comment type="caution">
    <text evidence="2">The sequence shown here is derived from an EMBL/GenBank/DDBJ whole genome shotgun (WGS) entry which is preliminary data.</text>
</comment>
<dbReference type="SUPFAM" id="SSF55781">
    <property type="entry name" value="GAF domain-like"/>
    <property type="match status" value="1"/>
</dbReference>
<dbReference type="RefSeq" id="WP_329505806.1">
    <property type="nucleotide sequence ID" value="NZ_BAAAYZ010000015.1"/>
</dbReference>